<feature type="region of interest" description="Disordered" evidence="2">
    <location>
        <begin position="1"/>
        <end position="105"/>
    </location>
</feature>
<dbReference type="GO" id="GO:0030686">
    <property type="term" value="C:90S preribosome"/>
    <property type="evidence" value="ECO:0007669"/>
    <property type="project" value="TreeGrafter"/>
</dbReference>
<feature type="compositionally biased region" description="Acidic residues" evidence="2">
    <location>
        <begin position="84"/>
        <end position="99"/>
    </location>
</feature>
<dbReference type="InterPro" id="IPR018034">
    <property type="entry name" value="Kri1"/>
</dbReference>
<evidence type="ECO:0000313" key="5">
    <source>
        <dbReference type="Proteomes" id="UP001212411"/>
    </source>
</evidence>
<feature type="compositionally biased region" description="Basic residues" evidence="2">
    <location>
        <begin position="494"/>
        <end position="508"/>
    </location>
</feature>
<protein>
    <submittedName>
        <fullName evidence="4">Ribosome biogenesis protein Kri1</fullName>
    </submittedName>
</protein>
<feature type="compositionally biased region" description="Basic and acidic residues" evidence="2">
    <location>
        <begin position="174"/>
        <end position="194"/>
    </location>
</feature>
<evidence type="ECO:0000256" key="1">
    <source>
        <dbReference type="ARBA" id="ARBA00007473"/>
    </source>
</evidence>
<dbReference type="Pfam" id="PF05178">
    <property type="entry name" value="Kri1"/>
    <property type="match status" value="1"/>
</dbReference>
<dbReference type="Proteomes" id="UP001212411">
    <property type="component" value="Chromosome 1"/>
</dbReference>
<feature type="compositionally biased region" description="Acidic residues" evidence="2">
    <location>
        <begin position="203"/>
        <end position="221"/>
    </location>
</feature>
<evidence type="ECO:0000256" key="2">
    <source>
        <dbReference type="SAM" id="MobiDB-lite"/>
    </source>
</evidence>
<feature type="region of interest" description="Disordered" evidence="2">
    <location>
        <begin position="164"/>
        <end position="236"/>
    </location>
</feature>
<gene>
    <name evidence="4" type="primary">kri1</name>
    <name evidence="4" type="ORF">SOMG_01655</name>
</gene>
<evidence type="ECO:0000259" key="3">
    <source>
        <dbReference type="Pfam" id="PF12936"/>
    </source>
</evidence>
<dbReference type="AlphaFoldDB" id="A0AAF0ATS0"/>
<dbReference type="Pfam" id="PF12936">
    <property type="entry name" value="Kri1_C"/>
    <property type="match status" value="1"/>
</dbReference>
<feature type="compositionally biased region" description="Basic and acidic residues" evidence="2">
    <location>
        <begin position="222"/>
        <end position="236"/>
    </location>
</feature>
<dbReference type="RefSeq" id="XP_056035150.1">
    <property type="nucleotide sequence ID" value="XM_056180448.1"/>
</dbReference>
<accession>A0AAF0ATS0</accession>
<feature type="compositionally biased region" description="Basic and acidic residues" evidence="2">
    <location>
        <begin position="10"/>
        <end position="24"/>
    </location>
</feature>
<organism evidence="4 5">
    <name type="scientific">Schizosaccharomyces osmophilus</name>
    <dbReference type="NCBI Taxonomy" id="2545709"/>
    <lineage>
        <taxon>Eukaryota</taxon>
        <taxon>Fungi</taxon>
        <taxon>Dikarya</taxon>
        <taxon>Ascomycota</taxon>
        <taxon>Taphrinomycotina</taxon>
        <taxon>Schizosaccharomycetes</taxon>
        <taxon>Schizosaccharomycetales</taxon>
        <taxon>Schizosaccharomycetaceae</taxon>
        <taxon>Schizosaccharomyces</taxon>
    </lineage>
</organism>
<feature type="compositionally biased region" description="Basic and acidic residues" evidence="2">
    <location>
        <begin position="54"/>
        <end position="79"/>
    </location>
</feature>
<feature type="compositionally biased region" description="Basic and acidic residues" evidence="2">
    <location>
        <begin position="348"/>
        <end position="366"/>
    </location>
</feature>
<proteinExistence type="inferred from homology"/>
<dbReference type="PANTHER" id="PTHR14490:SF5">
    <property type="entry name" value="PROTEIN KRI1 HOMOLOG"/>
    <property type="match status" value="1"/>
</dbReference>
<feature type="domain" description="Kri1-like C-terminal" evidence="3">
    <location>
        <begin position="508"/>
        <end position="594"/>
    </location>
</feature>
<sequence length="599" mass="69958">MPRKKSATKKARETVTKEQAEKQLPKNNGKSQLIDDNISEEEDNLGSFKINENFAKRFEHNKKREEKQKLEEKYGKDLAKQNVSEDEDESSEESEDSEGELVTPEVDAAILKILTKIRNKDPDIYNNGQQFFDDTEKSIKSTVKENKGRPVTLKDYHRNQLISGNVMEAMEEDEKPRSEVPTHVEEQEQLRKETIQAFHTSRDEDENSHENDGEEEEEEGEDFLKRKEKSKDDVEADEKAYERFLLEHAETKDASKVLKDLSTYYVKNRPEVLQGIENEENGIAEQDENFLANYMLNRGWRTSDNRIPSYDEIVEEVDADNQFDETADNFETKYNFRYEETGGSEIAAHPRDVPDSMRRKDDTRRLARERKRERHEEEKRKRVEEMNRLKNLKQKDLEEKLNQVAEIAGTNDIDISELDLEGDFNPEEWEAKMAQIFNDKYYKDDSDKKPEFVDDIEVDDLAQPKEGSGSQVNDNVVDLPDDAETADGNESQKKAKRQSRKEAKNKKRKIEEYVDEKYGVPEPVASSGSQFRYRQVAPETFGMDVLDILNATDTDLNKYVGLKKLLPYRTPEQVEKDRKKFGKKKRLREWKKEVFGKKD</sequence>
<dbReference type="InterPro" id="IPR024626">
    <property type="entry name" value="Kri1-like_C"/>
</dbReference>
<dbReference type="KEGG" id="som:SOMG_01655"/>
<evidence type="ECO:0000313" key="4">
    <source>
        <dbReference type="EMBL" id="WBW70907.1"/>
    </source>
</evidence>
<dbReference type="GeneID" id="80875137"/>
<feature type="region of interest" description="Disordered" evidence="2">
    <location>
        <begin position="341"/>
        <end position="380"/>
    </location>
</feature>
<dbReference type="GO" id="GO:0005730">
    <property type="term" value="C:nucleolus"/>
    <property type="evidence" value="ECO:0007669"/>
    <property type="project" value="TreeGrafter"/>
</dbReference>
<keyword evidence="5" id="KW-1185">Reference proteome</keyword>
<reference evidence="4 5" key="1">
    <citation type="journal article" date="2023" name="G3 (Bethesda)">
        <title>A high-quality reference genome for the fission yeast Schizosaccharomyces osmophilus.</title>
        <authorList>
            <person name="Jia G.S."/>
            <person name="Zhang W.C."/>
            <person name="Liang Y."/>
            <person name="Liu X.H."/>
            <person name="Rhind N."/>
            <person name="Pidoux A."/>
            <person name="Brysch-Herzberg M."/>
            <person name="Du L.L."/>
        </authorList>
    </citation>
    <scope>NUCLEOTIDE SEQUENCE [LARGE SCALE GENOMIC DNA]</scope>
    <source>
        <strain evidence="4 5">CBS 15793</strain>
    </source>
</reference>
<dbReference type="EMBL" id="CP115611">
    <property type="protein sequence ID" value="WBW70907.1"/>
    <property type="molecule type" value="Genomic_DNA"/>
</dbReference>
<feature type="region of interest" description="Disordered" evidence="2">
    <location>
        <begin position="461"/>
        <end position="508"/>
    </location>
</feature>
<name>A0AAF0ATS0_9SCHI</name>
<dbReference type="PANTHER" id="PTHR14490">
    <property type="entry name" value="ZINC FINGER, ZZ TYPE"/>
    <property type="match status" value="1"/>
</dbReference>
<dbReference type="GO" id="GO:0000447">
    <property type="term" value="P:endonucleolytic cleavage in ITS1 to separate SSU-rRNA from 5.8S rRNA and LSU-rRNA from tricistronic rRNA transcript (SSU-rRNA, 5.8S rRNA, LSU-rRNA)"/>
    <property type="evidence" value="ECO:0007669"/>
    <property type="project" value="TreeGrafter"/>
</dbReference>
<comment type="similarity">
    <text evidence="1">Belongs to the KRI1 family.</text>
</comment>